<evidence type="ECO:0000256" key="3">
    <source>
        <dbReference type="ARBA" id="ARBA00022692"/>
    </source>
</evidence>
<gene>
    <name evidence="10" type="ORF">ERUC_LOCUS2790</name>
</gene>
<sequence>MVESKRHCPDSRNDGSSKPIRRENKPRRAMSLHQAVAPCMDNFDAAGVTVTGDDSWFTTVVLAGGSTCLPGLAERLEKELHDHLPSYICNGVRLIPPPCGVDSAWHGAKIISNLSTFPGPWCITKKQFRRKSRLMRLFFFPLINLYNPINDHNIIYDQHLKACDLSKGHWVQDPRGSLYTNFTCPTIPHSKNCFKHGRPNGDFLFWRWKPEGCDLPRFDPKAFLNLVRGKKMNFIGDSVSRNYMESLLCLLSIEETPEDIYKDADDRNRIWRFPNHDFTLSTSWTKFLVVGYERTYANKTGTGIYDLDIDKIDKQWVKDLPSTDIAIVSAGHWLFRPIYIHRGDETIGCIFCNSPNVTQISLREGFKLVFSAAFKHINACSNCKANLVTVLRMFSPSHFENGSWNDGGACGRTKPFGVDEINLQSREMDIRTSQIEQLVEIKRDSLAKKKFEVLDVTRAMLMRPDGHPNSYWGNQWMKGFNDCTHWCLPGPIDTWSEFLMMLLGQLM</sequence>
<dbReference type="InterPro" id="IPR029962">
    <property type="entry name" value="TBL"/>
</dbReference>
<evidence type="ECO:0000256" key="4">
    <source>
        <dbReference type="ARBA" id="ARBA00022968"/>
    </source>
</evidence>
<feature type="domain" description="Trichome birefringence-like C-terminal" evidence="8">
    <location>
        <begin position="215"/>
        <end position="500"/>
    </location>
</feature>
<evidence type="ECO:0000259" key="8">
    <source>
        <dbReference type="Pfam" id="PF13839"/>
    </source>
</evidence>
<evidence type="ECO:0008006" key="12">
    <source>
        <dbReference type="Google" id="ProtNLM"/>
    </source>
</evidence>
<evidence type="ECO:0000256" key="2">
    <source>
        <dbReference type="ARBA" id="ARBA00007727"/>
    </source>
</evidence>
<dbReference type="InterPro" id="IPR043129">
    <property type="entry name" value="ATPase_NBD"/>
</dbReference>
<comment type="subcellular location">
    <subcellularLocation>
        <location evidence="1">Membrane</location>
        <topology evidence="1">Single-pass membrane protein</topology>
    </subcellularLocation>
</comment>
<keyword evidence="6" id="KW-0472">Membrane</keyword>
<dbReference type="InterPro" id="IPR025846">
    <property type="entry name" value="TBL_N"/>
</dbReference>
<feature type="compositionally biased region" description="Basic and acidic residues" evidence="7">
    <location>
        <begin position="1"/>
        <end position="23"/>
    </location>
</feature>
<dbReference type="AlphaFoldDB" id="A0ABC8IU25"/>
<evidence type="ECO:0000313" key="10">
    <source>
        <dbReference type="EMBL" id="CAH8300581.1"/>
    </source>
</evidence>
<reference evidence="10 11" key="1">
    <citation type="submission" date="2022-03" db="EMBL/GenBank/DDBJ databases">
        <authorList>
            <person name="Macdonald S."/>
            <person name="Ahmed S."/>
            <person name="Newling K."/>
        </authorList>
    </citation>
    <scope>NUCLEOTIDE SEQUENCE [LARGE SCALE GENOMIC DNA]</scope>
</reference>
<keyword evidence="11" id="KW-1185">Reference proteome</keyword>
<dbReference type="PANTHER" id="PTHR32285">
    <property type="entry name" value="PROTEIN TRICHOME BIREFRINGENCE-LIKE 9-RELATED"/>
    <property type="match status" value="1"/>
</dbReference>
<dbReference type="EMBL" id="CAKOAT010054044">
    <property type="protein sequence ID" value="CAH8300581.1"/>
    <property type="molecule type" value="Genomic_DNA"/>
</dbReference>
<evidence type="ECO:0000256" key="7">
    <source>
        <dbReference type="SAM" id="MobiDB-lite"/>
    </source>
</evidence>
<evidence type="ECO:0000256" key="5">
    <source>
        <dbReference type="ARBA" id="ARBA00022989"/>
    </source>
</evidence>
<evidence type="ECO:0000256" key="6">
    <source>
        <dbReference type="ARBA" id="ARBA00023136"/>
    </source>
</evidence>
<dbReference type="InterPro" id="IPR004000">
    <property type="entry name" value="Actin"/>
</dbReference>
<dbReference type="Gene3D" id="3.30.420.40">
    <property type="match status" value="2"/>
</dbReference>
<name>A0ABC8IU25_ERUVS</name>
<comment type="caution">
    <text evidence="10">The sequence shown here is derived from an EMBL/GenBank/DDBJ whole genome shotgun (WGS) entry which is preliminary data.</text>
</comment>
<proteinExistence type="inferred from homology"/>
<feature type="region of interest" description="Disordered" evidence="7">
    <location>
        <begin position="1"/>
        <end position="28"/>
    </location>
</feature>
<dbReference type="SUPFAM" id="SSF53067">
    <property type="entry name" value="Actin-like ATPase domain"/>
    <property type="match status" value="1"/>
</dbReference>
<feature type="domain" description="Trichome birefringence-like N-terminal" evidence="9">
    <location>
        <begin position="162"/>
        <end position="214"/>
    </location>
</feature>
<keyword evidence="4" id="KW-0735">Signal-anchor</keyword>
<evidence type="ECO:0000313" key="11">
    <source>
        <dbReference type="Proteomes" id="UP001642260"/>
    </source>
</evidence>
<dbReference type="Proteomes" id="UP001642260">
    <property type="component" value="Unassembled WGS sequence"/>
</dbReference>
<accession>A0ABC8IU25</accession>
<protein>
    <recommendedName>
        <fullName evidence="12">Trichome birefringence-like N-terminal domain-containing protein</fullName>
    </recommendedName>
</protein>
<dbReference type="Pfam" id="PF00022">
    <property type="entry name" value="Actin"/>
    <property type="match status" value="1"/>
</dbReference>
<dbReference type="Pfam" id="PF13839">
    <property type="entry name" value="PC-Esterase"/>
    <property type="match status" value="1"/>
</dbReference>
<evidence type="ECO:0000256" key="1">
    <source>
        <dbReference type="ARBA" id="ARBA00004167"/>
    </source>
</evidence>
<dbReference type="Pfam" id="PF14416">
    <property type="entry name" value="PMR5N"/>
    <property type="match status" value="1"/>
</dbReference>
<evidence type="ECO:0000259" key="9">
    <source>
        <dbReference type="Pfam" id="PF14416"/>
    </source>
</evidence>
<comment type="similarity">
    <text evidence="2">Belongs to the PC-esterase family. TBL subfamily.</text>
</comment>
<dbReference type="InterPro" id="IPR026057">
    <property type="entry name" value="TBL_C"/>
</dbReference>
<organism evidence="10 11">
    <name type="scientific">Eruca vesicaria subsp. sativa</name>
    <name type="common">Garden rocket</name>
    <name type="synonym">Eruca sativa</name>
    <dbReference type="NCBI Taxonomy" id="29727"/>
    <lineage>
        <taxon>Eukaryota</taxon>
        <taxon>Viridiplantae</taxon>
        <taxon>Streptophyta</taxon>
        <taxon>Embryophyta</taxon>
        <taxon>Tracheophyta</taxon>
        <taxon>Spermatophyta</taxon>
        <taxon>Magnoliopsida</taxon>
        <taxon>eudicotyledons</taxon>
        <taxon>Gunneridae</taxon>
        <taxon>Pentapetalae</taxon>
        <taxon>rosids</taxon>
        <taxon>malvids</taxon>
        <taxon>Brassicales</taxon>
        <taxon>Brassicaceae</taxon>
        <taxon>Brassiceae</taxon>
        <taxon>Eruca</taxon>
    </lineage>
</organism>
<dbReference type="PANTHER" id="PTHR32285:SF28">
    <property type="entry name" value="XYLOGLUCAN O-ACETYLTRANSFERASE 2"/>
    <property type="match status" value="1"/>
</dbReference>
<keyword evidence="5" id="KW-1133">Transmembrane helix</keyword>
<keyword evidence="3" id="KW-0812">Transmembrane</keyword>
<dbReference type="GO" id="GO:0016020">
    <property type="term" value="C:membrane"/>
    <property type="evidence" value="ECO:0007669"/>
    <property type="project" value="UniProtKB-SubCell"/>
</dbReference>